<dbReference type="Gene3D" id="3.30.200.20">
    <property type="entry name" value="Phosphorylase Kinase, domain 1"/>
    <property type="match status" value="1"/>
</dbReference>
<dbReference type="EMBL" id="LAVV01007431">
    <property type="protein sequence ID" value="KNZ55957.1"/>
    <property type="molecule type" value="Genomic_DNA"/>
</dbReference>
<comment type="caution">
    <text evidence="3">The sequence shown here is derived from an EMBL/GenBank/DDBJ whole genome shotgun (WGS) entry which is preliminary data.</text>
</comment>
<protein>
    <recommendedName>
        <fullName evidence="5">Choline kinase N-terminal domain-containing protein</fullName>
    </recommendedName>
</protein>
<evidence type="ECO:0000256" key="2">
    <source>
        <dbReference type="SAM" id="MobiDB-lite"/>
    </source>
</evidence>
<feature type="region of interest" description="Disordered" evidence="2">
    <location>
        <begin position="72"/>
        <end position="95"/>
    </location>
</feature>
<dbReference type="GO" id="GO:0005737">
    <property type="term" value="C:cytoplasm"/>
    <property type="evidence" value="ECO:0007669"/>
    <property type="project" value="TreeGrafter"/>
</dbReference>
<feature type="region of interest" description="Disordered" evidence="2">
    <location>
        <begin position="349"/>
        <end position="370"/>
    </location>
</feature>
<dbReference type="SUPFAM" id="SSF56112">
    <property type="entry name" value="Protein kinase-like (PK-like)"/>
    <property type="match status" value="1"/>
</dbReference>
<dbReference type="GO" id="GO:0004305">
    <property type="term" value="F:ethanolamine kinase activity"/>
    <property type="evidence" value="ECO:0007669"/>
    <property type="project" value="TreeGrafter"/>
</dbReference>
<evidence type="ECO:0008006" key="5">
    <source>
        <dbReference type="Google" id="ProtNLM"/>
    </source>
</evidence>
<dbReference type="Proteomes" id="UP000037035">
    <property type="component" value="Unassembled WGS sequence"/>
</dbReference>
<dbReference type="STRING" id="27349.A0A0L6V600"/>
<organism evidence="3 4">
    <name type="scientific">Puccinia sorghi</name>
    <dbReference type="NCBI Taxonomy" id="27349"/>
    <lineage>
        <taxon>Eukaryota</taxon>
        <taxon>Fungi</taxon>
        <taxon>Dikarya</taxon>
        <taxon>Basidiomycota</taxon>
        <taxon>Pucciniomycotina</taxon>
        <taxon>Pucciniomycetes</taxon>
        <taxon>Pucciniales</taxon>
        <taxon>Pucciniaceae</taxon>
        <taxon>Puccinia</taxon>
    </lineage>
</organism>
<dbReference type="PANTHER" id="PTHR22603:SF93">
    <property type="entry name" value="RE24176P"/>
    <property type="match status" value="1"/>
</dbReference>
<dbReference type="AlphaFoldDB" id="A0A0L6V600"/>
<dbReference type="PANTHER" id="PTHR22603">
    <property type="entry name" value="CHOLINE/ETHANOALAMINE KINASE"/>
    <property type="match status" value="1"/>
</dbReference>
<reference evidence="3 4" key="1">
    <citation type="submission" date="2015-08" db="EMBL/GenBank/DDBJ databases">
        <title>Next Generation Sequencing and Analysis of the Genome of Puccinia sorghi L Schw, the Causal Agent of Maize Common Rust.</title>
        <authorList>
            <person name="Rochi L."/>
            <person name="Burguener G."/>
            <person name="Darino M."/>
            <person name="Turjanski A."/>
            <person name="Kreff E."/>
            <person name="Dieguez M.J."/>
            <person name="Sacco F."/>
        </authorList>
    </citation>
    <scope>NUCLEOTIDE SEQUENCE [LARGE SCALE GENOMIC DNA]</scope>
    <source>
        <strain evidence="3 4">RO10H11247</strain>
    </source>
</reference>
<dbReference type="GO" id="GO:0004103">
    <property type="term" value="F:choline kinase activity"/>
    <property type="evidence" value="ECO:0007669"/>
    <property type="project" value="TreeGrafter"/>
</dbReference>
<dbReference type="Pfam" id="PF01633">
    <property type="entry name" value="Choline_kinase"/>
    <property type="match status" value="1"/>
</dbReference>
<accession>A0A0L6V600</accession>
<dbReference type="GO" id="GO:0006646">
    <property type="term" value="P:phosphatidylethanolamine biosynthetic process"/>
    <property type="evidence" value="ECO:0007669"/>
    <property type="project" value="TreeGrafter"/>
</dbReference>
<evidence type="ECO:0000313" key="3">
    <source>
        <dbReference type="EMBL" id="KNZ55957.1"/>
    </source>
</evidence>
<dbReference type="OrthoDB" id="10267235at2759"/>
<dbReference type="InterPro" id="IPR011009">
    <property type="entry name" value="Kinase-like_dom_sf"/>
</dbReference>
<evidence type="ECO:0000256" key="1">
    <source>
        <dbReference type="ARBA" id="ARBA00038211"/>
    </source>
</evidence>
<dbReference type="Gene3D" id="3.90.1200.10">
    <property type="match status" value="2"/>
</dbReference>
<feature type="compositionally biased region" description="Polar residues" evidence="2">
    <location>
        <begin position="353"/>
        <end position="370"/>
    </location>
</feature>
<comment type="similarity">
    <text evidence="1">Belongs to the choline/ethanolamine kinase family.</text>
</comment>
<feature type="region of interest" description="Disordered" evidence="2">
    <location>
        <begin position="631"/>
        <end position="653"/>
    </location>
</feature>
<sequence>MANWQSVEVTRWQLNICTARIMYELNWLQNQPAEFIALGTSNKVPTLNAAVVVLRNQSHLSKQSLPSTCKLTSESNSLAHPGITQSTATSLPSAPSLPGLTSTTITSHHYLTWRTNPKPLSNTLTLLFMPRACPNPIPNYSQSQSLYRSLCFPKLTIFTATHRNYRTREFEDNLFELLRSQLKLPGWSSLSDQHKSSISISKVSGSLTNAVFFVSCPSLPTTGHLPSNTQLPDQESAPTVLLRIYGPSSGTLISRKKELHLLHTLSTHYGIGPLILGTFFNGRIEQFFKSRPLSKEEVRDPQISSWIARKMSELHSVDLSTVINYSDQDLQTQTLSSCRANSLSSEGKWFPASVTSPTPKQSSSPLTTPQLRSVNYNASREGQRSLSLVAGSKSVKAGVWNNITRWQHEATKVFLDIAKALDKLGVQSTNNPTLSSTDDEDPLERFRSMSPPLSSPQALSEYVKLVDLPRLIIEMKSYRAWIHCYEKIHVFDQFRSIFRCGNLLLRQDDDPSLSEHPHDQIRVIDVSPLWSSLTNLNAFEYVSANPRGFDIANHFHEWCADYHHPTHSYSLTRHGSYPTYSERKRFYQAYLGINYDQNQTDSKMKEETDGNTTIQRFKDCEISDFNLDEPTLDPATAKNTTSTPGPKGALGKVHKEEDERVLSLEQDVNLWSPASHAMWALWGLVQARDDLKIQLDRWLVEANPVASNHSIEEFEFDYFSYSAERIILFRSLLAKLNVPGPV</sequence>
<evidence type="ECO:0000313" key="4">
    <source>
        <dbReference type="Proteomes" id="UP000037035"/>
    </source>
</evidence>
<gene>
    <name evidence="3" type="ORF">VP01_2535g1</name>
</gene>
<name>A0A0L6V600_9BASI</name>
<proteinExistence type="inferred from homology"/>
<keyword evidence="4" id="KW-1185">Reference proteome</keyword>
<dbReference type="VEuPathDB" id="FungiDB:VP01_2535g1"/>